<evidence type="ECO:0000256" key="1">
    <source>
        <dbReference type="ARBA" id="ARBA00008520"/>
    </source>
</evidence>
<gene>
    <name evidence="6" type="ORF">BC008_21445</name>
    <name evidence="7" type="ORF">BC008_45400</name>
</gene>
<dbReference type="InterPro" id="IPR006311">
    <property type="entry name" value="TAT_signal"/>
</dbReference>
<dbReference type="EMBL" id="LMTZ01000108">
    <property type="protein sequence ID" value="KST65364.1"/>
    <property type="molecule type" value="Genomic_DNA"/>
</dbReference>
<feature type="binding site" evidence="4">
    <location>
        <position position="232"/>
    </location>
    <ligand>
        <name>Fe cation</name>
        <dbReference type="ChEBI" id="CHEBI:24875"/>
    </ligand>
</feature>
<comment type="caution">
    <text evidence="6">The sequence shown here is derived from an EMBL/GenBank/DDBJ whole genome shotgun (WGS) entry which is preliminary data.</text>
</comment>
<dbReference type="PROSITE" id="PS51318">
    <property type="entry name" value="TAT"/>
    <property type="match status" value="1"/>
</dbReference>
<proteinExistence type="inferred from homology"/>
<keyword evidence="4" id="KW-0408">Iron</keyword>
<evidence type="ECO:0000256" key="5">
    <source>
        <dbReference type="SAM" id="SignalP"/>
    </source>
</evidence>
<dbReference type="Gene3D" id="3.40.190.10">
    <property type="entry name" value="Periplasmic binding protein-like II"/>
    <property type="match status" value="2"/>
</dbReference>
<dbReference type="GO" id="GO:0030288">
    <property type="term" value="C:outer membrane-bounded periplasmic space"/>
    <property type="evidence" value="ECO:0007669"/>
    <property type="project" value="TreeGrafter"/>
</dbReference>
<evidence type="ECO:0000313" key="6">
    <source>
        <dbReference type="EMBL" id="KST65364.1"/>
    </source>
</evidence>
<accession>A0A0V7ZL41</accession>
<keyword evidence="4" id="KW-0479">Metal-binding</keyword>
<sequence>MRNIRRKFVSLGLAAVATGLSFASWGLGTETAQARRKTLVIYSGRSEKLIGPLIKQARKDLNLDIKVRYGKTAQLAIALLEEGRNSRADLFFAQDAGALGAIERRGRTLPISFRQLNKVPARFRSPRGNWMGISGRARTIDYNTKLVKKSQLPKSIWELTKPKWRGKVGWAPTNASFQSFVTGMRVMYGDKKTLKWLKAMKANGTKKYPKNTPIVKALGRGEIHLGLVNHYYLARFQKTNPKFPVAHHYTRRDPGAMINVAGVSVLRTTDQRRDAERFINYLLSRKSQQYFSSKTKEYPLRKGIASPKGQVPLYRLRAPRINLTKLHTLEATLKLLQKAGVI</sequence>
<comment type="similarity">
    <text evidence="1">Belongs to the bacterial solute-binding protein 1 family.</text>
</comment>
<dbReference type="PANTHER" id="PTHR30006:SF15">
    <property type="entry name" value="IRON-UTILIZATION PERIPLASMIC PROTEIN"/>
    <property type="match status" value="1"/>
</dbReference>
<dbReference type="GO" id="GO:0006826">
    <property type="term" value="P:iron ion transport"/>
    <property type="evidence" value="ECO:0007669"/>
    <property type="project" value="UniProtKB-KW"/>
</dbReference>
<dbReference type="RefSeq" id="WP_058182951.1">
    <property type="nucleotide sequence ID" value="NZ_LMTZ01000001.1"/>
</dbReference>
<dbReference type="Proteomes" id="UP000053372">
    <property type="component" value="Unassembled WGS sequence"/>
</dbReference>
<dbReference type="SUPFAM" id="SSF53850">
    <property type="entry name" value="Periplasmic binding protein-like II"/>
    <property type="match status" value="1"/>
</dbReference>
<keyword evidence="2" id="KW-0410">Iron transport</keyword>
<dbReference type="AlphaFoldDB" id="A0A0V7ZL41"/>
<feature type="binding site" evidence="4">
    <location>
        <position position="231"/>
    </location>
    <ligand>
        <name>Fe cation</name>
        <dbReference type="ChEBI" id="CHEBI:24875"/>
    </ligand>
</feature>
<evidence type="ECO:0000313" key="8">
    <source>
        <dbReference type="Proteomes" id="UP000053372"/>
    </source>
</evidence>
<keyword evidence="2" id="KW-0406">Ion transport</keyword>
<name>A0A0V7ZL41_9CYAN</name>
<dbReference type="EMBL" id="LMTZ01000001">
    <property type="protein sequence ID" value="KST70428.1"/>
    <property type="molecule type" value="Genomic_DNA"/>
</dbReference>
<protein>
    <submittedName>
        <fullName evidence="6">ABC transporter substrate-binding protein</fullName>
    </submittedName>
</protein>
<dbReference type="OrthoDB" id="9769319at2"/>
<evidence type="ECO:0000256" key="2">
    <source>
        <dbReference type="ARBA" id="ARBA00022496"/>
    </source>
</evidence>
<evidence type="ECO:0000256" key="4">
    <source>
        <dbReference type="PIRSR" id="PIRSR002825-1"/>
    </source>
</evidence>
<keyword evidence="2" id="KW-0813">Transport</keyword>
<evidence type="ECO:0000256" key="3">
    <source>
        <dbReference type="ARBA" id="ARBA00022729"/>
    </source>
</evidence>
<organism evidence="6 8">
    <name type="scientific">Mastigocoleus testarum BC008</name>
    <dbReference type="NCBI Taxonomy" id="371196"/>
    <lineage>
        <taxon>Bacteria</taxon>
        <taxon>Bacillati</taxon>
        <taxon>Cyanobacteriota</taxon>
        <taxon>Cyanophyceae</taxon>
        <taxon>Nostocales</taxon>
        <taxon>Hapalosiphonaceae</taxon>
        <taxon>Mastigocoleus</taxon>
    </lineage>
</organism>
<dbReference type="CDD" id="cd13543">
    <property type="entry name" value="PBP2_Fbp"/>
    <property type="match status" value="1"/>
</dbReference>
<dbReference type="GO" id="GO:0046872">
    <property type="term" value="F:metal ion binding"/>
    <property type="evidence" value="ECO:0007669"/>
    <property type="project" value="UniProtKB-KW"/>
</dbReference>
<keyword evidence="8" id="KW-1185">Reference proteome</keyword>
<feature type="signal peptide" evidence="5">
    <location>
        <begin position="1"/>
        <end position="23"/>
    </location>
</feature>
<dbReference type="PIRSF" id="PIRSF002825">
    <property type="entry name" value="CfbpA"/>
    <property type="match status" value="1"/>
</dbReference>
<dbReference type="InterPro" id="IPR026045">
    <property type="entry name" value="Ferric-bd"/>
</dbReference>
<evidence type="ECO:0000313" key="7">
    <source>
        <dbReference type="EMBL" id="KST70428.1"/>
    </source>
</evidence>
<reference evidence="6 8" key="1">
    <citation type="journal article" date="2015" name="Genome Announc.">
        <title>Draft Genome of the Euendolithic (true boring) Cyanobacterium Mastigocoleus testarum strain BC008.</title>
        <authorList>
            <person name="Guida B.S."/>
            <person name="Garcia-Pichel F."/>
        </authorList>
    </citation>
    <scope>NUCLEOTIDE SEQUENCE [LARGE SCALE GENOMIC DNA]</scope>
    <source>
        <strain evidence="6 8">BC008</strain>
    </source>
</reference>
<keyword evidence="3 5" id="KW-0732">Signal</keyword>
<dbReference type="Pfam" id="PF13343">
    <property type="entry name" value="SBP_bac_6"/>
    <property type="match status" value="1"/>
</dbReference>
<feature type="chain" id="PRO_5007439132" evidence="5">
    <location>
        <begin position="24"/>
        <end position="342"/>
    </location>
</feature>
<dbReference type="PANTHER" id="PTHR30006">
    <property type="entry name" value="THIAMINE-BINDING PERIPLASMIC PROTEIN-RELATED"/>
    <property type="match status" value="1"/>
</dbReference>